<name>A0A8H3YBZ4_9TREE</name>
<organism evidence="8 9">
    <name type="scientific">Naganishia liquefaciens</name>
    <dbReference type="NCBI Taxonomy" id="104408"/>
    <lineage>
        <taxon>Eukaryota</taxon>
        <taxon>Fungi</taxon>
        <taxon>Dikarya</taxon>
        <taxon>Basidiomycota</taxon>
        <taxon>Agaricomycotina</taxon>
        <taxon>Tremellomycetes</taxon>
        <taxon>Filobasidiales</taxon>
        <taxon>Filobasidiaceae</taxon>
        <taxon>Naganishia</taxon>
    </lineage>
</organism>
<dbReference type="PROSITE" id="PS51733">
    <property type="entry name" value="BPL_LPL_CATALYTIC"/>
    <property type="match status" value="1"/>
</dbReference>
<dbReference type="OrthoDB" id="19908at2759"/>
<evidence type="ECO:0000256" key="3">
    <source>
        <dbReference type="ARBA" id="ARBA00012334"/>
    </source>
</evidence>
<evidence type="ECO:0000256" key="5">
    <source>
        <dbReference type="ARBA" id="ARBA00023315"/>
    </source>
</evidence>
<comment type="pathway">
    <text evidence="1">Protein modification; protein lipoylation via endogenous pathway; protein N(6)-(lipoyl)lysine from octanoyl-[acyl-carrier-protein]: step 1/2.</text>
</comment>
<dbReference type="InterPro" id="IPR000544">
    <property type="entry name" value="Octanoyltransferase"/>
</dbReference>
<evidence type="ECO:0000313" key="8">
    <source>
        <dbReference type="EMBL" id="GHJ83784.1"/>
    </source>
</evidence>
<dbReference type="InterPro" id="IPR004143">
    <property type="entry name" value="BPL_LPL_catalytic"/>
</dbReference>
<comment type="caution">
    <text evidence="8">The sequence shown here is derived from an EMBL/GenBank/DDBJ whole genome shotgun (WGS) entry which is preliminary data.</text>
</comment>
<dbReference type="GO" id="GO:0009249">
    <property type="term" value="P:protein lipoylation"/>
    <property type="evidence" value="ECO:0007669"/>
    <property type="project" value="InterPro"/>
</dbReference>
<evidence type="ECO:0000259" key="7">
    <source>
        <dbReference type="PROSITE" id="PS51733"/>
    </source>
</evidence>
<evidence type="ECO:0000256" key="4">
    <source>
        <dbReference type="ARBA" id="ARBA00022679"/>
    </source>
</evidence>
<gene>
    <name evidence="8" type="ORF">NliqN6_0186</name>
</gene>
<reference evidence="8" key="1">
    <citation type="submission" date="2020-07" db="EMBL/GenBank/DDBJ databases">
        <title>Draft Genome Sequence of a Deep-Sea Yeast, Naganishia (Cryptococcus) liquefaciens strain N6.</title>
        <authorList>
            <person name="Han Y.W."/>
            <person name="Kajitani R."/>
            <person name="Morimoto H."/>
            <person name="Parhat M."/>
            <person name="Tsubouchi H."/>
            <person name="Bakenova O."/>
            <person name="Ogata M."/>
            <person name="Argunhan B."/>
            <person name="Aoki R."/>
            <person name="Kajiwara S."/>
            <person name="Itoh T."/>
            <person name="Iwasaki H."/>
        </authorList>
    </citation>
    <scope>NUCLEOTIDE SEQUENCE</scope>
    <source>
        <strain evidence="8">N6</strain>
    </source>
</reference>
<feature type="region of interest" description="Disordered" evidence="6">
    <location>
        <begin position="313"/>
        <end position="334"/>
    </location>
</feature>
<keyword evidence="9" id="KW-1185">Reference proteome</keyword>
<dbReference type="UniPathway" id="UPA00538">
    <property type="reaction ID" value="UER00592"/>
</dbReference>
<dbReference type="InterPro" id="IPR020605">
    <property type="entry name" value="Octanoyltransferase_CS"/>
</dbReference>
<accession>A0A8H3YBZ4</accession>
<dbReference type="PANTHER" id="PTHR10993">
    <property type="entry name" value="OCTANOYLTRANSFERASE"/>
    <property type="match status" value="1"/>
</dbReference>
<dbReference type="PANTHER" id="PTHR10993:SF7">
    <property type="entry name" value="LIPOYLTRANSFERASE 2, MITOCHONDRIAL-RELATED"/>
    <property type="match status" value="1"/>
</dbReference>
<evidence type="ECO:0000256" key="6">
    <source>
        <dbReference type="SAM" id="MobiDB-lite"/>
    </source>
</evidence>
<dbReference type="GO" id="GO:0033819">
    <property type="term" value="F:lipoyl(octanoyl) transferase activity"/>
    <property type="evidence" value="ECO:0007669"/>
    <property type="project" value="UniProtKB-EC"/>
</dbReference>
<dbReference type="Gene3D" id="3.30.930.10">
    <property type="entry name" value="Bira Bifunctional Protein, Domain 2"/>
    <property type="match status" value="1"/>
</dbReference>
<comment type="similarity">
    <text evidence="2">Belongs to the LipB family.</text>
</comment>
<evidence type="ECO:0000256" key="2">
    <source>
        <dbReference type="ARBA" id="ARBA00007907"/>
    </source>
</evidence>
<proteinExistence type="inferred from homology"/>
<dbReference type="EMBL" id="BLZA01000005">
    <property type="protein sequence ID" value="GHJ83784.1"/>
    <property type="molecule type" value="Genomic_DNA"/>
</dbReference>
<dbReference type="Proteomes" id="UP000620104">
    <property type="component" value="Unassembled WGS sequence"/>
</dbReference>
<sequence>MSLSSKYTWRARIRQYRTYSSCVPPSSRSRQEKSPIAYHFLRNPIPYDIGLQLQETILNTRVKWRAQNKDISDAQSVPADDGEGDVILLLEHVPTYTTGRRDLALTSASSHPEQAKMLHSGATFHQTKRGGQVTYHGMGQLVGYPILDIGSGGMSLSARCYVDHVQSVLAAYARHALGAAADVNAPHPNGHVGVFIGEQEKLASIGIQIRHRLTSHGFAINVTREPIPWFDLVTACGLDHVRATSLQGVMLGERFPVSGDLPDSASSVAKVATEMMPFFGDKFDRRMVALQQIAGTNREAEVWHEIQKHIRQAEDQAEKTITESPPSRRPLSMW</sequence>
<keyword evidence="4" id="KW-0808">Transferase</keyword>
<dbReference type="Pfam" id="PF21948">
    <property type="entry name" value="LplA-B_cat"/>
    <property type="match status" value="1"/>
</dbReference>
<dbReference type="EC" id="2.3.1.181" evidence="3"/>
<evidence type="ECO:0000256" key="1">
    <source>
        <dbReference type="ARBA" id="ARBA00004821"/>
    </source>
</evidence>
<dbReference type="SUPFAM" id="SSF55681">
    <property type="entry name" value="Class II aaRS and biotin synthetases"/>
    <property type="match status" value="1"/>
</dbReference>
<dbReference type="InterPro" id="IPR045864">
    <property type="entry name" value="aa-tRNA-synth_II/BPL/LPL"/>
</dbReference>
<dbReference type="PROSITE" id="PS01313">
    <property type="entry name" value="LIPB"/>
    <property type="match status" value="1"/>
</dbReference>
<dbReference type="NCBIfam" id="TIGR00214">
    <property type="entry name" value="lipB"/>
    <property type="match status" value="1"/>
</dbReference>
<keyword evidence="5" id="KW-0012">Acyltransferase</keyword>
<dbReference type="AlphaFoldDB" id="A0A8H3YBZ4"/>
<feature type="domain" description="BPL/LPL catalytic" evidence="7">
    <location>
        <begin position="81"/>
        <end position="283"/>
    </location>
</feature>
<protein>
    <recommendedName>
        <fullName evidence="3">lipoyl(octanoyl) transferase</fullName>
        <ecNumber evidence="3">2.3.1.181</ecNumber>
    </recommendedName>
</protein>
<evidence type="ECO:0000313" key="9">
    <source>
        <dbReference type="Proteomes" id="UP000620104"/>
    </source>
</evidence>